<comment type="catalytic activity">
    <reaction evidence="10">
        <text>di-trans,octa-cis-undecaprenyl diphospho-N-acetyl-alpha-D-muramoyl-L-alanyl-D-glutamyl-meso-2,6-diaminopimeloyl-D-alanyl-D-alanine + UDP-N-acetyl-alpha-D-glucosamine = di-trans,octa-cis-undecaprenyl diphospho-[N-acetyl-alpha-D-glucosaminyl-(1-&gt;4)]-N-acetyl-alpha-D-muramoyl-L-alanyl-D-glutamyl-meso-2,6-diaminopimeloyl-D-alanyl-D-alanine + UDP + H(+)</text>
        <dbReference type="Rhea" id="RHEA:31227"/>
        <dbReference type="ChEBI" id="CHEBI:15378"/>
        <dbReference type="ChEBI" id="CHEBI:57705"/>
        <dbReference type="ChEBI" id="CHEBI:58223"/>
        <dbReference type="ChEBI" id="CHEBI:61387"/>
        <dbReference type="ChEBI" id="CHEBI:61388"/>
        <dbReference type="EC" id="2.4.1.227"/>
    </reaction>
</comment>
<evidence type="ECO:0000259" key="12">
    <source>
        <dbReference type="Pfam" id="PF04101"/>
    </source>
</evidence>
<keyword evidence="5 10" id="KW-0133">Cell shape</keyword>
<dbReference type="SUPFAM" id="SSF53756">
    <property type="entry name" value="UDP-Glycosyltransferase/glycogen phosphorylase"/>
    <property type="match status" value="1"/>
</dbReference>
<dbReference type="KEGG" id="mars:A8C75_05270"/>
<dbReference type="AlphaFoldDB" id="A0A1A9EWP2"/>
<dbReference type="UniPathway" id="UPA00219"/>
<evidence type="ECO:0000313" key="13">
    <source>
        <dbReference type="EMBL" id="ANG61953.1"/>
    </source>
</evidence>
<reference evidence="14" key="1">
    <citation type="submission" date="2016-05" db="EMBL/GenBank/DDBJ databases">
        <authorList>
            <person name="Baek K."/>
            <person name="Yang S.-J."/>
        </authorList>
    </citation>
    <scope>NUCLEOTIDE SEQUENCE [LARGE SCALE GENOMIC DNA]</scope>
    <source>
        <strain evidence="14">ST58-10</strain>
    </source>
</reference>
<feature type="binding site" evidence="10">
    <location>
        <begin position="16"/>
        <end position="18"/>
    </location>
    <ligand>
        <name>UDP-N-acetyl-alpha-D-glucosamine</name>
        <dbReference type="ChEBI" id="CHEBI:57705"/>
    </ligand>
</feature>
<evidence type="ECO:0000256" key="8">
    <source>
        <dbReference type="ARBA" id="ARBA00023306"/>
    </source>
</evidence>
<dbReference type="Pfam" id="PF03033">
    <property type="entry name" value="Glyco_transf_28"/>
    <property type="match status" value="1"/>
</dbReference>
<keyword evidence="7 10" id="KW-0472">Membrane</keyword>
<dbReference type="GO" id="GO:0009252">
    <property type="term" value="P:peptidoglycan biosynthetic process"/>
    <property type="evidence" value="ECO:0007669"/>
    <property type="project" value="UniProtKB-UniRule"/>
</dbReference>
<dbReference type="HAMAP" id="MF_00033">
    <property type="entry name" value="MurG"/>
    <property type="match status" value="1"/>
</dbReference>
<comment type="function">
    <text evidence="10">Cell wall formation. Catalyzes the transfer of a GlcNAc subunit on undecaprenyl-pyrophosphoryl-MurNAc-pentapeptide (lipid intermediate I) to form undecaprenyl-pyrophosphoryl-MurNAc-(pentapeptide)GlcNAc (lipid intermediate II).</text>
</comment>
<gene>
    <name evidence="10" type="primary">murG</name>
    <name evidence="13" type="ORF">A8C75_05270</name>
</gene>
<evidence type="ECO:0000256" key="10">
    <source>
        <dbReference type="HAMAP-Rule" id="MF_00033"/>
    </source>
</evidence>
<feature type="binding site" evidence="10">
    <location>
        <begin position="268"/>
        <end position="273"/>
    </location>
    <ligand>
        <name>UDP-N-acetyl-alpha-D-glucosamine</name>
        <dbReference type="ChEBI" id="CHEBI:57705"/>
    </ligand>
</feature>
<reference evidence="13 14" key="2">
    <citation type="journal article" date="2018" name="Int. J. Syst. Evol. Microbiol.">
        <title>Marinobacterium aestuarii sp. nov., a benzene-degrading marine bacterium isolated from estuary sediment.</title>
        <authorList>
            <person name="Bae S.S."/>
            <person name="Jung J."/>
            <person name="Chung D."/>
            <person name="Baek K."/>
        </authorList>
    </citation>
    <scope>NUCLEOTIDE SEQUENCE [LARGE SCALE GENOMIC DNA]</scope>
    <source>
        <strain evidence="13 14">ST58-10</strain>
    </source>
</reference>
<keyword evidence="14" id="KW-1185">Reference proteome</keyword>
<dbReference type="NCBIfam" id="TIGR01133">
    <property type="entry name" value="murG"/>
    <property type="match status" value="1"/>
</dbReference>
<evidence type="ECO:0000256" key="3">
    <source>
        <dbReference type="ARBA" id="ARBA00022676"/>
    </source>
</evidence>
<dbReference type="GO" id="GO:0050511">
    <property type="term" value="F:undecaprenyldiphospho-muramoylpentapeptide beta-N-acetylglucosaminyltransferase activity"/>
    <property type="evidence" value="ECO:0007669"/>
    <property type="project" value="UniProtKB-UniRule"/>
</dbReference>
<dbReference type="EC" id="2.4.1.227" evidence="10"/>
<evidence type="ECO:0000256" key="5">
    <source>
        <dbReference type="ARBA" id="ARBA00022960"/>
    </source>
</evidence>
<protein>
    <recommendedName>
        <fullName evidence="10">UDP-N-acetylglucosamine--N-acetylmuramyl-(pentapeptide) pyrophosphoryl-undecaprenol N-acetylglucosamine transferase</fullName>
        <ecNumber evidence="10">2.4.1.227</ecNumber>
    </recommendedName>
    <alternativeName>
        <fullName evidence="10">Undecaprenyl-PP-MurNAc-pentapeptide-UDPGlcNAc GlcNAc transferase</fullName>
    </alternativeName>
</protein>
<sequence length="361" mass="38618">MTAWQGKKVLVMAGGTGGHVFPALATAQELQREGVQVEWLGTRRGIESELVPAAGIELHYIDVAGLRGKGRLSLVLAPLRLVRALWQAWCLLRRYQPDLVLGMGGFAAGPGGLAARLQGRPLVIHEQNATAGMTNRILARMATRVLEAFGGAFGAGRDVTLTGNPVRGAILELAPPQERMQGRTGPLRLLVVGGSLGARAINDLLPRVLASLAPEQRPLVRHQTGRKLLDETQALYRECGVEAEVVPFIDRMDEAYGWADLVLCRAGALTVSELSIAGVAAVLVPFPFAVDDHQTGNAAYLAGPGAARLIQQRDLDETALKSLLEQLSSRDTLLGMATIARAQGRPDASRDVARICLETMK</sequence>
<dbReference type="PANTHER" id="PTHR21015">
    <property type="entry name" value="UDP-N-ACETYLGLUCOSAMINE--N-ACETYLMURAMYL-(PENTAPEPTIDE) PYROPHOSPHORYL-UNDECAPRENOL N-ACETYLGLUCOSAMINE TRANSFERASE 1"/>
    <property type="match status" value="1"/>
</dbReference>
<dbReference type="GO" id="GO:0051301">
    <property type="term" value="P:cell division"/>
    <property type="evidence" value="ECO:0007669"/>
    <property type="project" value="UniProtKB-KW"/>
</dbReference>
<keyword evidence="4 10" id="KW-0808">Transferase</keyword>
<dbReference type="Gene3D" id="3.40.50.2000">
    <property type="entry name" value="Glycogen Phosphorylase B"/>
    <property type="match status" value="2"/>
</dbReference>
<dbReference type="GO" id="GO:0051991">
    <property type="term" value="F:UDP-N-acetyl-D-glucosamine:N-acetylmuramoyl-L-alanyl-D-glutamyl-meso-2,6-diaminopimelyl-D-alanyl-D-alanine-diphosphoundecaprenol 4-beta-N-acetylglucosaminlytransferase activity"/>
    <property type="evidence" value="ECO:0007669"/>
    <property type="project" value="RHEA"/>
</dbReference>
<evidence type="ECO:0000256" key="6">
    <source>
        <dbReference type="ARBA" id="ARBA00022984"/>
    </source>
</evidence>
<feature type="binding site" evidence="10">
    <location>
        <position position="249"/>
    </location>
    <ligand>
        <name>UDP-N-acetyl-alpha-D-glucosamine</name>
        <dbReference type="ChEBI" id="CHEBI:57705"/>
    </ligand>
</feature>
<keyword evidence="1 10" id="KW-1003">Cell membrane</keyword>
<feature type="domain" description="Glycosyl transferase family 28 C-terminal" evidence="12">
    <location>
        <begin position="189"/>
        <end position="348"/>
    </location>
</feature>
<organism evidence="13 14">
    <name type="scientific">Marinobacterium aestuarii</name>
    <dbReference type="NCBI Taxonomy" id="1821621"/>
    <lineage>
        <taxon>Bacteria</taxon>
        <taxon>Pseudomonadati</taxon>
        <taxon>Pseudomonadota</taxon>
        <taxon>Gammaproteobacteria</taxon>
        <taxon>Oceanospirillales</taxon>
        <taxon>Oceanospirillaceae</taxon>
        <taxon>Marinobacterium</taxon>
    </lineage>
</organism>
<dbReference type="OrthoDB" id="9808936at2"/>
<evidence type="ECO:0000256" key="9">
    <source>
        <dbReference type="ARBA" id="ARBA00023316"/>
    </source>
</evidence>
<keyword evidence="3 10" id="KW-0328">Glycosyltransferase</keyword>
<dbReference type="CDD" id="cd03785">
    <property type="entry name" value="GT28_MurG"/>
    <property type="match status" value="1"/>
</dbReference>
<evidence type="ECO:0000256" key="1">
    <source>
        <dbReference type="ARBA" id="ARBA00022475"/>
    </source>
</evidence>
<evidence type="ECO:0000259" key="11">
    <source>
        <dbReference type="Pfam" id="PF03033"/>
    </source>
</evidence>
<dbReference type="GO" id="GO:0005975">
    <property type="term" value="P:carbohydrate metabolic process"/>
    <property type="evidence" value="ECO:0007669"/>
    <property type="project" value="InterPro"/>
</dbReference>
<keyword evidence="8 10" id="KW-0131">Cell cycle</keyword>
<keyword evidence="2 10" id="KW-0132">Cell division</keyword>
<feature type="domain" description="Glycosyltransferase family 28 N-terminal" evidence="11">
    <location>
        <begin position="9"/>
        <end position="146"/>
    </location>
</feature>
<dbReference type="RefSeq" id="WP_067379110.1">
    <property type="nucleotide sequence ID" value="NZ_CP015839.1"/>
</dbReference>
<dbReference type="GO" id="GO:0005886">
    <property type="term" value="C:plasma membrane"/>
    <property type="evidence" value="ECO:0007669"/>
    <property type="project" value="UniProtKB-SubCell"/>
</dbReference>
<dbReference type="EMBL" id="CP015839">
    <property type="protein sequence ID" value="ANG61953.1"/>
    <property type="molecule type" value="Genomic_DNA"/>
</dbReference>
<dbReference type="InterPro" id="IPR006009">
    <property type="entry name" value="GlcNAc_MurG"/>
</dbReference>
<dbReference type="Proteomes" id="UP000078070">
    <property type="component" value="Chromosome"/>
</dbReference>
<feature type="binding site" evidence="10">
    <location>
        <position position="128"/>
    </location>
    <ligand>
        <name>UDP-N-acetyl-alpha-D-glucosamine</name>
        <dbReference type="ChEBI" id="CHEBI:57705"/>
    </ligand>
</feature>
<feature type="binding site" evidence="10">
    <location>
        <position position="294"/>
    </location>
    <ligand>
        <name>UDP-N-acetyl-alpha-D-glucosamine</name>
        <dbReference type="ChEBI" id="CHEBI:57705"/>
    </ligand>
</feature>
<comment type="subcellular location">
    <subcellularLocation>
        <location evidence="10">Cell membrane</location>
        <topology evidence="10">Peripheral membrane protein</topology>
        <orientation evidence="10">Cytoplasmic side</orientation>
    </subcellularLocation>
</comment>
<dbReference type="GO" id="GO:0071555">
    <property type="term" value="P:cell wall organization"/>
    <property type="evidence" value="ECO:0007669"/>
    <property type="project" value="UniProtKB-KW"/>
</dbReference>
<evidence type="ECO:0000256" key="4">
    <source>
        <dbReference type="ARBA" id="ARBA00022679"/>
    </source>
</evidence>
<dbReference type="Pfam" id="PF04101">
    <property type="entry name" value="Glyco_tran_28_C"/>
    <property type="match status" value="1"/>
</dbReference>
<keyword evidence="9 10" id="KW-0961">Cell wall biogenesis/degradation</keyword>
<dbReference type="PANTHER" id="PTHR21015:SF22">
    <property type="entry name" value="GLYCOSYLTRANSFERASE"/>
    <property type="match status" value="1"/>
</dbReference>
<feature type="binding site" evidence="10">
    <location>
        <position position="167"/>
    </location>
    <ligand>
        <name>UDP-N-acetyl-alpha-D-glucosamine</name>
        <dbReference type="ChEBI" id="CHEBI:57705"/>
    </ligand>
</feature>
<name>A0A1A9EWP2_9GAMM</name>
<accession>A0A1A9EWP2</accession>
<dbReference type="InterPro" id="IPR007235">
    <property type="entry name" value="Glyco_trans_28_C"/>
</dbReference>
<evidence type="ECO:0000256" key="2">
    <source>
        <dbReference type="ARBA" id="ARBA00022618"/>
    </source>
</evidence>
<feature type="binding site" evidence="10">
    <location>
        <position position="195"/>
    </location>
    <ligand>
        <name>UDP-N-acetyl-alpha-D-glucosamine</name>
        <dbReference type="ChEBI" id="CHEBI:57705"/>
    </ligand>
</feature>
<evidence type="ECO:0000313" key="14">
    <source>
        <dbReference type="Proteomes" id="UP000078070"/>
    </source>
</evidence>
<comment type="pathway">
    <text evidence="10">Cell wall biogenesis; peptidoglycan biosynthesis.</text>
</comment>
<dbReference type="GO" id="GO:0008360">
    <property type="term" value="P:regulation of cell shape"/>
    <property type="evidence" value="ECO:0007669"/>
    <property type="project" value="UniProtKB-KW"/>
</dbReference>
<dbReference type="STRING" id="1821621.A8C75_05270"/>
<dbReference type="InterPro" id="IPR004276">
    <property type="entry name" value="GlycoTrans_28_N"/>
</dbReference>
<comment type="similarity">
    <text evidence="10">Belongs to the glycosyltransferase 28 family. MurG subfamily.</text>
</comment>
<evidence type="ECO:0000256" key="7">
    <source>
        <dbReference type="ARBA" id="ARBA00023136"/>
    </source>
</evidence>
<proteinExistence type="inferred from homology"/>
<keyword evidence="6 10" id="KW-0573">Peptidoglycan synthesis</keyword>